<dbReference type="GO" id="GO:0003723">
    <property type="term" value="F:RNA binding"/>
    <property type="evidence" value="ECO:0007669"/>
    <property type="project" value="InterPro"/>
</dbReference>
<dbReference type="InterPro" id="IPR012340">
    <property type="entry name" value="NA-bd_OB-fold"/>
</dbReference>
<feature type="domain" description="RNB" evidence="1">
    <location>
        <begin position="12"/>
        <end position="71"/>
    </location>
</feature>
<evidence type="ECO:0000259" key="1">
    <source>
        <dbReference type="Pfam" id="PF00773"/>
    </source>
</evidence>
<name>A0A7S1C3L7_9STRA</name>
<dbReference type="InterPro" id="IPR001900">
    <property type="entry name" value="RNase_II/R"/>
</dbReference>
<proteinExistence type="predicted"/>
<protein>
    <recommendedName>
        <fullName evidence="1">RNB domain-containing protein</fullName>
    </recommendedName>
</protein>
<dbReference type="GO" id="GO:0006402">
    <property type="term" value="P:mRNA catabolic process"/>
    <property type="evidence" value="ECO:0007669"/>
    <property type="project" value="TreeGrafter"/>
</dbReference>
<gene>
    <name evidence="2" type="ORF">BSP0115_LOCUS573</name>
</gene>
<organism evidence="2">
    <name type="scientific">Bicosoecida sp. CB-2014</name>
    <dbReference type="NCBI Taxonomy" id="1486930"/>
    <lineage>
        <taxon>Eukaryota</taxon>
        <taxon>Sar</taxon>
        <taxon>Stramenopiles</taxon>
        <taxon>Bigyra</taxon>
        <taxon>Opalozoa</taxon>
        <taxon>Bicosoecida</taxon>
    </lineage>
</organism>
<dbReference type="Pfam" id="PF00773">
    <property type="entry name" value="RNB"/>
    <property type="match status" value="1"/>
</dbReference>
<dbReference type="GO" id="GO:0000175">
    <property type="term" value="F:3'-5'-RNA exonuclease activity"/>
    <property type="evidence" value="ECO:0007669"/>
    <property type="project" value="TreeGrafter"/>
</dbReference>
<evidence type="ECO:0000313" key="2">
    <source>
        <dbReference type="EMBL" id="CAD8907377.1"/>
    </source>
</evidence>
<sequence>MSGPGGETLVGVLEQLAITSMNRAQYFAVCDTPRREWAHYALGIPYYTHFTSPIRRYADVMVHRLLQATLEGGDDVEAMAAALDALPPATELARACERCNTQKQAADDAQNDSARVFLAIYLDAHPTEVDCIVSDVGEKSFKATIPAWGLEQQIYLDKCGLEGRLDQSGKAKRLFLRAAGRDEPPAGAADALHLEVFTPVRVRLLGDLKVVPVAIAARLVSCSKTGAAGGEQVDVEAWVRAHA</sequence>
<dbReference type="InterPro" id="IPR050180">
    <property type="entry name" value="RNR_Ribonuclease"/>
</dbReference>
<dbReference type="PANTHER" id="PTHR23355">
    <property type="entry name" value="RIBONUCLEASE"/>
    <property type="match status" value="1"/>
</dbReference>
<dbReference type="InterPro" id="IPR022966">
    <property type="entry name" value="RNase_II/R_CS"/>
</dbReference>
<accession>A0A7S1C3L7</accession>
<dbReference type="PROSITE" id="PS01175">
    <property type="entry name" value="RIBONUCLEASE_II"/>
    <property type="match status" value="1"/>
</dbReference>
<dbReference type="GO" id="GO:0000932">
    <property type="term" value="C:P-body"/>
    <property type="evidence" value="ECO:0007669"/>
    <property type="project" value="TreeGrafter"/>
</dbReference>
<dbReference type="AlphaFoldDB" id="A0A7S1C3L7"/>
<reference evidence="2" key="1">
    <citation type="submission" date="2021-01" db="EMBL/GenBank/DDBJ databases">
        <authorList>
            <person name="Corre E."/>
            <person name="Pelletier E."/>
            <person name="Niang G."/>
            <person name="Scheremetjew M."/>
            <person name="Finn R."/>
            <person name="Kale V."/>
            <person name="Holt S."/>
            <person name="Cochrane G."/>
            <person name="Meng A."/>
            <person name="Brown T."/>
            <person name="Cohen L."/>
        </authorList>
    </citation>
    <scope>NUCLEOTIDE SEQUENCE</scope>
    <source>
        <strain evidence="2">Ms1</strain>
    </source>
</reference>
<dbReference type="EMBL" id="HBFS01000889">
    <property type="protein sequence ID" value="CAD8907377.1"/>
    <property type="molecule type" value="Transcribed_RNA"/>
</dbReference>
<dbReference type="PANTHER" id="PTHR23355:SF9">
    <property type="entry name" value="DIS3-LIKE EXONUCLEASE 2"/>
    <property type="match status" value="1"/>
</dbReference>
<dbReference type="SUPFAM" id="SSF50249">
    <property type="entry name" value="Nucleic acid-binding proteins"/>
    <property type="match status" value="1"/>
</dbReference>